<keyword evidence="4" id="KW-1185">Reference proteome</keyword>
<feature type="compositionally biased region" description="Basic and acidic residues" evidence="1">
    <location>
        <begin position="9"/>
        <end position="25"/>
    </location>
</feature>
<accession>A0A0D6LNN5</accession>
<feature type="region of interest" description="Disordered" evidence="1">
    <location>
        <begin position="104"/>
        <end position="130"/>
    </location>
</feature>
<name>A0A0D6LNN5_9BILA</name>
<sequence>MTKLGVHGESPEEKEKEKSEAGDTVKVDPKVFTVLQPTVIPIPPPPPAPPRRSAAGVLIRGLLLFLLFVACFTAGLVLIYGVDTIYTGIFGVFKADEAQPTTTAAPEQLGLVNPMGMSQKSDEKGSDDEAPIEAYNRPVMNIPPPMLAALQARQMAYAQAVRQWRMRRLQQAIYEQQMLREAMMRAEWAEHQRRAALEDELARSIAQARWEQTQRAKAAEEYQAEMQRAQWAQAQRAMWERAQMAQQMQQMHHMHHQMYWQHP</sequence>
<reference evidence="3 4" key="1">
    <citation type="submission" date="2013-05" db="EMBL/GenBank/DDBJ databases">
        <title>Draft genome of the parasitic nematode Anyclostoma ceylanicum.</title>
        <authorList>
            <person name="Mitreva M."/>
        </authorList>
    </citation>
    <scope>NUCLEOTIDE SEQUENCE [LARGE SCALE GENOMIC DNA]</scope>
</reference>
<dbReference type="EMBL" id="KE125023">
    <property type="protein sequence ID" value="EPB72798.1"/>
    <property type="molecule type" value="Genomic_DNA"/>
</dbReference>
<protein>
    <submittedName>
        <fullName evidence="3">Uncharacterized protein</fullName>
    </submittedName>
</protein>
<keyword evidence="2" id="KW-0812">Transmembrane</keyword>
<dbReference type="AlphaFoldDB" id="A0A0D6LNN5"/>
<feature type="non-terminal residue" evidence="3">
    <location>
        <position position="263"/>
    </location>
</feature>
<dbReference type="Proteomes" id="UP000054495">
    <property type="component" value="Unassembled WGS sequence"/>
</dbReference>
<feature type="region of interest" description="Disordered" evidence="1">
    <location>
        <begin position="1"/>
        <end position="25"/>
    </location>
</feature>
<evidence type="ECO:0000256" key="2">
    <source>
        <dbReference type="SAM" id="Phobius"/>
    </source>
</evidence>
<gene>
    <name evidence="3" type="ORF">ANCCEY_08103</name>
</gene>
<organism evidence="3 4">
    <name type="scientific">Ancylostoma ceylanicum</name>
    <dbReference type="NCBI Taxonomy" id="53326"/>
    <lineage>
        <taxon>Eukaryota</taxon>
        <taxon>Metazoa</taxon>
        <taxon>Ecdysozoa</taxon>
        <taxon>Nematoda</taxon>
        <taxon>Chromadorea</taxon>
        <taxon>Rhabditida</taxon>
        <taxon>Rhabditina</taxon>
        <taxon>Rhabditomorpha</taxon>
        <taxon>Strongyloidea</taxon>
        <taxon>Ancylostomatidae</taxon>
        <taxon>Ancylostomatinae</taxon>
        <taxon>Ancylostoma</taxon>
    </lineage>
</organism>
<proteinExistence type="predicted"/>
<feature type="transmembrane region" description="Helical" evidence="2">
    <location>
        <begin position="61"/>
        <end position="82"/>
    </location>
</feature>
<evidence type="ECO:0000256" key="1">
    <source>
        <dbReference type="SAM" id="MobiDB-lite"/>
    </source>
</evidence>
<keyword evidence="2" id="KW-0472">Membrane</keyword>
<evidence type="ECO:0000313" key="4">
    <source>
        <dbReference type="Proteomes" id="UP000054495"/>
    </source>
</evidence>
<evidence type="ECO:0000313" key="3">
    <source>
        <dbReference type="EMBL" id="EPB72798.1"/>
    </source>
</evidence>
<keyword evidence="2" id="KW-1133">Transmembrane helix</keyword>